<reference evidence="7 8" key="1">
    <citation type="submission" date="2018-10" db="EMBL/GenBank/DDBJ databases">
        <title>Pan-genome distribution and transcriptional activeness of fungal secondary metabolism genes in Aspergillus section Fumigati.</title>
        <authorList>
            <person name="Takahashi H."/>
            <person name="Umemura M."/>
            <person name="Ninomiya A."/>
            <person name="Kusuya Y."/>
            <person name="Urayama S."/>
            <person name="Shimizu M."/>
            <person name="Watanabe A."/>
            <person name="Kamei K."/>
            <person name="Yaguchi T."/>
            <person name="Hagiwara D."/>
        </authorList>
    </citation>
    <scope>NUCLEOTIDE SEQUENCE [LARGE SCALE GENOMIC DNA]</scope>
    <source>
        <strain evidence="7 8">IFM 55266</strain>
    </source>
</reference>
<protein>
    <recommendedName>
        <fullName evidence="6">Major facilitator superfamily (MFS) profile domain-containing protein</fullName>
    </recommendedName>
</protein>
<dbReference type="AlphaFoldDB" id="A0A9P3EZL1"/>
<evidence type="ECO:0000256" key="2">
    <source>
        <dbReference type="ARBA" id="ARBA00022692"/>
    </source>
</evidence>
<dbReference type="PANTHER" id="PTHR23502">
    <property type="entry name" value="MAJOR FACILITATOR SUPERFAMILY"/>
    <property type="match status" value="1"/>
</dbReference>
<keyword evidence="8" id="KW-1185">Reference proteome</keyword>
<dbReference type="GeneID" id="67008530"/>
<dbReference type="SUPFAM" id="SSF103473">
    <property type="entry name" value="MFS general substrate transporter"/>
    <property type="match status" value="1"/>
</dbReference>
<dbReference type="Gene3D" id="1.20.1250.20">
    <property type="entry name" value="MFS general substrate transporter like domains"/>
    <property type="match status" value="1"/>
</dbReference>
<feature type="transmembrane region" description="Helical" evidence="5">
    <location>
        <begin position="502"/>
        <end position="523"/>
    </location>
</feature>
<keyword evidence="2 5" id="KW-0812">Transmembrane</keyword>
<dbReference type="InterPro" id="IPR020846">
    <property type="entry name" value="MFS_dom"/>
</dbReference>
<accession>A0A9P3EZL1</accession>
<evidence type="ECO:0000256" key="4">
    <source>
        <dbReference type="ARBA" id="ARBA00023136"/>
    </source>
</evidence>
<dbReference type="InterPro" id="IPR011701">
    <property type="entry name" value="MFS"/>
</dbReference>
<dbReference type="OrthoDB" id="5215911at2759"/>
<gene>
    <name evidence="7" type="ORF">Asppvi_009920</name>
</gene>
<feature type="transmembrane region" description="Helical" evidence="5">
    <location>
        <begin position="471"/>
        <end position="490"/>
    </location>
</feature>
<evidence type="ECO:0000313" key="8">
    <source>
        <dbReference type="Proteomes" id="UP001043456"/>
    </source>
</evidence>
<proteinExistence type="predicted"/>
<feature type="transmembrane region" description="Helical" evidence="5">
    <location>
        <begin position="213"/>
        <end position="231"/>
    </location>
</feature>
<organism evidence="7 8">
    <name type="scientific">Aspergillus pseudoviridinutans</name>
    <dbReference type="NCBI Taxonomy" id="1517512"/>
    <lineage>
        <taxon>Eukaryota</taxon>
        <taxon>Fungi</taxon>
        <taxon>Dikarya</taxon>
        <taxon>Ascomycota</taxon>
        <taxon>Pezizomycotina</taxon>
        <taxon>Eurotiomycetes</taxon>
        <taxon>Eurotiomycetidae</taxon>
        <taxon>Eurotiales</taxon>
        <taxon>Aspergillaceae</taxon>
        <taxon>Aspergillus</taxon>
        <taxon>Aspergillus subgen. Fumigati</taxon>
    </lineage>
</organism>
<feature type="transmembrane region" description="Helical" evidence="5">
    <location>
        <begin position="119"/>
        <end position="142"/>
    </location>
</feature>
<evidence type="ECO:0000256" key="3">
    <source>
        <dbReference type="ARBA" id="ARBA00022989"/>
    </source>
</evidence>
<evidence type="ECO:0000313" key="7">
    <source>
        <dbReference type="EMBL" id="GIJ90955.1"/>
    </source>
</evidence>
<keyword evidence="3 5" id="KW-1133">Transmembrane helix</keyword>
<dbReference type="PROSITE" id="PS50850">
    <property type="entry name" value="MFS"/>
    <property type="match status" value="1"/>
</dbReference>
<feature type="domain" description="Major facilitator superfamily (MFS) profile" evidence="6">
    <location>
        <begin position="66"/>
        <end position="525"/>
    </location>
</feature>
<dbReference type="EMBL" id="BHVY01000007">
    <property type="protein sequence ID" value="GIJ90955.1"/>
    <property type="molecule type" value="Genomic_DNA"/>
</dbReference>
<dbReference type="Proteomes" id="UP001043456">
    <property type="component" value="Unassembled WGS sequence"/>
</dbReference>
<feature type="transmembrane region" description="Helical" evidence="5">
    <location>
        <begin position="237"/>
        <end position="255"/>
    </location>
</feature>
<feature type="transmembrane region" description="Helical" evidence="5">
    <location>
        <begin position="149"/>
        <end position="166"/>
    </location>
</feature>
<feature type="transmembrane region" description="Helical" evidence="5">
    <location>
        <begin position="408"/>
        <end position="429"/>
    </location>
</feature>
<dbReference type="Pfam" id="PF07690">
    <property type="entry name" value="MFS_1"/>
    <property type="match status" value="1"/>
</dbReference>
<feature type="transmembrane region" description="Helical" evidence="5">
    <location>
        <begin position="366"/>
        <end position="387"/>
    </location>
</feature>
<sequence>MPHPEQELNSSVGTAHDHQPTETLGHVQLQDEITGATLLVPQPSSDPNDPLNWPKPFKIYVAVLTCAALTWVNFFAAGPGVMLVEIVIDLYGVYPPNSRNPVTLSSASTAAFSSAVSKVALLFSTTSVAAGASNILWVPLAVKYGRRAVYTFSFLVFGFCCIWSARATSYGSLLASRIIAAWFAGSAECVAPMTIADIFFLHERGKITAMYSAALGTGAALGLLISGVMSISQDWRMFHYLCAAVVLATMVLILFTMPETAYQRNVGGTEQVANEKISRLSEEGCVEGARTPKKKSFIQLMAFNRIPLTHESIWKVTIRPVLVLFLPPVLWSTVAFGIGIGIFVILGTTAATAFSQVYDFTVWQLGLIWIAGIIGNLLGIPFGGYFSDWVANRATSRNGGVREPEMRLPAVSIAMITYPGALLLYGLGINYQAHWMIPTLGIFLFSFGCSAAIGISVVYTIDCYRPIAGEVVVSQVVFKSFITFLMSFYANPWVDRDGYTAAFSTMAGFSFLVLALWIPLYIWGKQIRHATLKGRVMQHIHWDVDRETGE</sequence>
<feature type="transmembrane region" description="Helical" evidence="5">
    <location>
        <begin position="435"/>
        <end position="459"/>
    </location>
</feature>
<dbReference type="PANTHER" id="PTHR23502:SF34">
    <property type="entry name" value="PROTEIN HOL1"/>
    <property type="match status" value="1"/>
</dbReference>
<evidence type="ECO:0000256" key="5">
    <source>
        <dbReference type="SAM" id="Phobius"/>
    </source>
</evidence>
<dbReference type="GO" id="GO:0005886">
    <property type="term" value="C:plasma membrane"/>
    <property type="evidence" value="ECO:0007669"/>
    <property type="project" value="TreeGrafter"/>
</dbReference>
<dbReference type="RefSeq" id="XP_043161701.1">
    <property type="nucleotide sequence ID" value="XM_043305766.1"/>
</dbReference>
<feature type="transmembrane region" description="Helical" evidence="5">
    <location>
        <begin position="59"/>
        <end position="88"/>
    </location>
</feature>
<comment type="subcellular location">
    <subcellularLocation>
        <location evidence="1">Membrane</location>
        <topology evidence="1">Multi-pass membrane protein</topology>
    </subcellularLocation>
</comment>
<keyword evidence="4 5" id="KW-0472">Membrane</keyword>
<name>A0A9P3EZL1_9EURO</name>
<comment type="caution">
    <text evidence="7">The sequence shown here is derived from an EMBL/GenBank/DDBJ whole genome shotgun (WGS) entry which is preliminary data.</text>
</comment>
<dbReference type="GO" id="GO:0022857">
    <property type="term" value="F:transmembrane transporter activity"/>
    <property type="evidence" value="ECO:0007669"/>
    <property type="project" value="InterPro"/>
</dbReference>
<feature type="transmembrane region" description="Helical" evidence="5">
    <location>
        <begin position="178"/>
        <end position="201"/>
    </location>
</feature>
<evidence type="ECO:0000256" key="1">
    <source>
        <dbReference type="ARBA" id="ARBA00004141"/>
    </source>
</evidence>
<feature type="transmembrane region" description="Helical" evidence="5">
    <location>
        <begin position="321"/>
        <end position="346"/>
    </location>
</feature>
<dbReference type="InterPro" id="IPR036259">
    <property type="entry name" value="MFS_trans_sf"/>
</dbReference>
<evidence type="ECO:0000259" key="6">
    <source>
        <dbReference type="PROSITE" id="PS50850"/>
    </source>
</evidence>